<dbReference type="PIRSF" id="PIRSF037834">
    <property type="entry name" value="PA_CoA_Oase3"/>
    <property type="match status" value="1"/>
</dbReference>
<proteinExistence type="predicted"/>
<dbReference type="GO" id="GO:0010124">
    <property type="term" value="P:phenylacetate catabolic process"/>
    <property type="evidence" value="ECO:0007669"/>
    <property type="project" value="InterPro"/>
</dbReference>
<protein>
    <submittedName>
        <fullName evidence="1">Phenylacetic acid degradation protein</fullName>
    </submittedName>
</protein>
<reference evidence="2" key="1">
    <citation type="submission" date="2019-03" db="EMBL/GenBank/DDBJ databases">
        <title>Aquabacterium pictum sp.nov., the first bacteriochlorophyll a-containing freshwater bacterium in the genus Aquabacterium of the class Betaproteobacteria.</title>
        <authorList>
            <person name="Hirose S."/>
            <person name="Tank M."/>
            <person name="Hara E."/>
            <person name="Tamaki H."/>
            <person name="Takaichi S."/>
            <person name="Haruta S."/>
            <person name="Hanada S."/>
        </authorList>
    </citation>
    <scope>NUCLEOTIDE SEQUENCE [LARGE SCALE GENOMIC DNA]</scope>
    <source>
        <strain evidence="2">W35</strain>
    </source>
</reference>
<name>A0A480AHT0_9BURK</name>
<dbReference type="Pfam" id="PF05138">
    <property type="entry name" value="PaaA_PaaC"/>
    <property type="match status" value="1"/>
</dbReference>
<evidence type="ECO:0000313" key="1">
    <source>
        <dbReference type="EMBL" id="GCL61329.1"/>
    </source>
</evidence>
<dbReference type="OrthoDB" id="9789947at2"/>
<dbReference type="SUPFAM" id="SSF47240">
    <property type="entry name" value="Ferritin-like"/>
    <property type="match status" value="1"/>
</dbReference>
<accession>A0A480AHT0</accession>
<organism evidence="1 2">
    <name type="scientific">Pseudaquabacterium pictum</name>
    <dbReference type="NCBI Taxonomy" id="2315236"/>
    <lineage>
        <taxon>Bacteria</taxon>
        <taxon>Pseudomonadati</taxon>
        <taxon>Pseudomonadota</taxon>
        <taxon>Betaproteobacteria</taxon>
        <taxon>Burkholderiales</taxon>
        <taxon>Sphaerotilaceae</taxon>
        <taxon>Pseudaquabacterium</taxon>
    </lineage>
</organism>
<dbReference type="InterPro" id="IPR007814">
    <property type="entry name" value="PaaA_PaaC"/>
</dbReference>
<dbReference type="PANTHER" id="PTHR30458">
    <property type="entry name" value="PHENYLACETIC ACID DEGRADATION PROTEIN PAA"/>
    <property type="match status" value="1"/>
</dbReference>
<dbReference type="PANTHER" id="PTHR30458:SF0">
    <property type="entry name" value="1,2-PHENYLACETYL-COA EPOXIDASE, SUBUNIT C"/>
    <property type="match status" value="1"/>
</dbReference>
<dbReference type="InterPro" id="IPR009078">
    <property type="entry name" value="Ferritin-like_SF"/>
</dbReference>
<dbReference type="InterPro" id="IPR052703">
    <property type="entry name" value="Aromatic_CoA_ox/epox"/>
</dbReference>
<dbReference type="RefSeq" id="WP_137731091.1">
    <property type="nucleotide sequence ID" value="NZ_BJCL01000001.1"/>
</dbReference>
<dbReference type="AlphaFoldDB" id="A0A480AHT0"/>
<dbReference type="Gene3D" id="1.20.1260.10">
    <property type="match status" value="1"/>
</dbReference>
<dbReference type="EMBL" id="BJCL01000001">
    <property type="protein sequence ID" value="GCL61329.1"/>
    <property type="molecule type" value="Genomic_DNA"/>
</dbReference>
<gene>
    <name evidence="1" type="primary">paaC</name>
    <name evidence="1" type="ORF">AQPW35_04100</name>
</gene>
<comment type="caution">
    <text evidence="1">The sequence shown here is derived from an EMBL/GenBank/DDBJ whole genome shotgun (WGS) entry which is preliminary data.</text>
</comment>
<sequence>MTASIQLHHTPQLQYLLRLGDTCLILGQRLGEWTGHGPVLEEDIALANMALDLIGQARALLTRAGQTEGRAFDEDQLAFLRDERDYRNPTLVELPRGDFAFTVQRNLLVATLLKLLWQKLAESSDAELAAIAGKAVKEARYHQQHAADWVVRLGDGTDESRRRSQAALAQLWRYVPELFEADAVDEAAAATGLGPRWADVQADWQAEVGAVLAEAGLTPPAASAFRSTGKRGVHSEHMGPMLAELQQLQRSYPGGVW</sequence>
<keyword evidence="2" id="KW-1185">Reference proteome</keyword>
<dbReference type="InterPro" id="IPR012347">
    <property type="entry name" value="Ferritin-like"/>
</dbReference>
<dbReference type="InterPro" id="IPR011882">
    <property type="entry name" value="PaaC"/>
</dbReference>
<dbReference type="Proteomes" id="UP000301751">
    <property type="component" value="Unassembled WGS sequence"/>
</dbReference>
<dbReference type="GO" id="GO:0005829">
    <property type="term" value="C:cytosol"/>
    <property type="evidence" value="ECO:0007669"/>
    <property type="project" value="TreeGrafter"/>
</dbReference>
<evidence type="ECO:0000313" key="2">
    <source>
        <dbReference type="Proteomes" id="UP000301751"/>
    </source>
</evidence>
<dbReference type="NCBIfam" id="TIGR02158">
    <property type="entry name" value="PA_CoA_Oxy3"/>
    <property type="match status" value="1"/>
</dbReference>